<dbReference type="Gene3D" id="3.40.1550.10">
    <property type="entry name" value="CheC-like"/>
    <property type="match status" value="1"/>
</dbReference>
<dbReference type="PANTHER" id="PTHR39452:SF1">
    <property type="entry name" value="CHEY-P PHOSPHATASE CHEX"/>
    <property type="match status" value="1"/>
</dbReference>
<dbReference type="InterPro" id="IPR028976">
    <property type="entry name" value="CheC-like_sf"/>
</dbReference>
<dbReference type="OrthoDB" id="9788100at2"/>
<dbReference type="AlphaFoldDB" id="A0A151AT74"/>
<proteinExistence type="predicted"/>
<keyword evidence="4" id="KW-1185">Reference proteome</keyword>
<gene>
    <name evidence="3" type="ORF">MOMUL_28220</name>
</gene>
<evidence type="ECO:0000256" key="1">
    <source>
        <dbReference type="ARBA" id="ARBA00022500"/>
    </source>
</evidence>
<name>A0A151AT74_9FIRM</name>
<dbReference type="GO" id="GO:0006935">
    <property type="term" value="P:chemotaxis"/>
    <property type="evidence" value="ECO:0007669"/>
    <property type="project" value="UniProtKB-KW"/>
</dbReference>
<reference evidence="3 4" key="1">
    <citation type="submission" date="2016-02" db="EMBL/GenBank/DDBJ databases">
        <title>Genome sequence of Moorella mulderi DSM 14980.</title>
        <authorList>
            <person name="Poehlein A."/>
            <person name="Daniel R."/>
        </authorList>
    </citation>
    <scope>NUCLEOTIDE SEQUENCE [LARGE SCALE GENOMIC DNA]</scope>
    <source>
        <strain evidence="3 4">DSM 14980</strain>
    </source>
</reference>
<dbReference type="EMBL" id="LTBC01000019">
    <property type="protein sequence ID" value="KYH30851.1"/>
    <property type="molecule type" value="Genomic_DNA"/>
</dbReference>
<evidence type="ECO:0000313" key="4">
    <source>
        <dbReference type="Proteomes" id="UP000075670"/>
    </source>
</evidence>
<dbReference type="SUPFAM" id="SSF103039">
    <property type="entry name" value="CheC-like"/>
    <property type="match status" value="1"/>
</dbReference>
<evidence type="ECO:0000259" key="2">
    <source>
        <dbReference type="Pfam" id="PF13690"/>
    </source>
</evidence>
<dbReference type="CDD" id="cd17906">
    <property type="entry name" value="CheX"/>
    <property type="match status" value="1"/>
</dbReference>
<evidence type="ECO:0000313" key="3">
    <source>
        <dbReference type="EMBL" id="KYH30851.1"/>
    </source>
</evidence>
<accession>A0A151AT74</accession>
<dbReference type="Proteomes" id="UP000075670">
    <property type="component" value="Unassembled WGS sequence"/>
</dbReference>
<keyword evidence="1" id="KW-0145">Chemotaxis</keyword>
<sequence length="157" mass="17005">MRAETVSPFIDEMVKVFQEELAITCQKKSVSLQNVPVTWHEVNVLIDIRGAAEAAVIYSMEEDTACALAGAFHKDKSFQGYCYEVEDSVKELFNIVSGQALKILENKGLACTLPGPPSVIMGRLHAVPVVSRPLLAVILDTTVGLVRVSVSMVDKAG</sequence>
<feature type="domain" description="Chemotaxis phosphatase CheX-like" evidence="2">
    <location>
        <begin position="43"/>
        <end position="130"/>
    </location>
</feature>
<dbReference type="PATRIC" id="fig|1122241.3.peg.3000"/>
<protein>
    <recommendedName>
        <fullName evidence="2">Chemotaxis phosphatase CheX-like domain-containing protein</fullName>
    </recommendedName>
</protein>
<dbReference type="PANTHER" id="PTHR39452">
    <property type="entry name" value="CHEY-P PHOSPHATASE CHEX"/>
    <property type="match status" value="1"/>
</dbReference>
<comment type="caution">
    <text evidence="3">The sequence shown here is derived from an EMBL/GenBank/DDBJ whole genome shotgun (WGS) entry which is preliminary data.</text>
</comment>
<dbReference type="RefSeq" id="WP_062285772.1">
    <property type="nucleotide sequence ID" value="NZ_LTBC01000019.1"/>
</dbReference>
<dbReference type="InterPro" id="IPR028051">
    <property type="entry name" value="CheX-like_dom"/>
</dbReference>
<dbReference type="InterPro" id="IPR038756">
    <property type="entry name" value="CheX-like"/>
</dbReference>
<dbReference type="Pfam" id="PF13690">
    <property type="entry name" value="CheX"/>
    <property type="match status" value="1"/>
</dbReference>
<organism evidence="3 4">
    <name type="scientific">Moorella mulderi DSM 14980</name>
    <dbReference type="NCBI Taxonomy" id="1122241"/>
    <lineage>
        <taxon>Bacteria</taxon>
        <taxon>Bacillati</taxon>
        <taxon>Bacillota</taxon>
        <taxon>Clostridia</taxon>
        <taxon>Neomoorellales</taxon>
        <taxon>Neomoorellaceae</taxon>
        <taxon>Neomoorella</taxon>
    </lineage>
</organism>